<dbReference type="AlphaFoldDB" id="A0A9P1N4U2"/>
<accession>A0A9P1N4U2</accession>
<dbReference type="Pfam" id="PF16661">
    <property type="entry name" value="Lactamase_B_6"/>
    <property type="match status" value="1"/>
</dbReference>
<gene>
    <name evidence="7" type="ORF">CAMP_LOCUS12556</name>
</gene>
<dbReference type="PANTHER" id="PTHR46094:SF1">
    <property type="entry name" value="INTEGRATOR COMPLEX SUBUNIT 9"/>
    <property type="match status" value="1"/>
</dbReference>
<evidence type="ECO:0000256" key="1">
    <source>
        <dbReference type="ARBA" id="ARBA00004123"/>
    </source>
</evidence>
<comment type="caution">
    <text evidence="7">The sequence shown here is derived from an EMBL/GenBank/DDBJ whole genome shotgun (WGS) entry which is preliminary data.</text>
</comment>
<sequence length="780" mass="89351">MEIINYSPAPHKPCIILKWPNVRILLDCPLDITPFFSYLPHVYQSARLKNAPPSRRFNNLHYLKDINNRILVEGVPEIHHVSTDALQMSAIDAILVSNFDSLIALPFYTEGTGFRGKVFMTDIGVQLGRLLMEEMIEYFERIDFGTIDEGWKLEEICTKFPNPPFTNPTEWRKFYTHQEMSAALSKINTLSFNQTIDVLRVQITAISSAHNLGSANWTIRTENERIGYLTASSETHTNSKKIEKSEFRTCDTMIVTNLKRIIDYSPQAMGQALLQTLTETLKKGGNCLIPMSPIGPIYEILEAVSAAIDNTNGIPIDTPIYFISPIAKKSLAVASISAEWMSETRRDAVMRPEEPFNHMNLIKANRLRIYDSLYGAFSKEYKSPCIMFTGHSSLRIGDAAHMIEVWGNDPKNSVILTDPDLNYDDVIDPFRNLPIRFIYCPMDFRLDFLAMQNLLIDVKPKSVICPPQYLKPIQPGRPDTMLIYGLGNIYPMSYDEPILLSKLTKSKKPKMINVKIHPEIIKNLKFKQHPTQKNLAIAPISCYLSCYDDDFQLVPESRSAPVARRKFGKINVDRFMRDLRKKKLDCSEIRHDSDFHVIKVHSNIDATITVSENGRKIKIQAGNQEKRQQIQDILKLGLTEDDGIPIFDPGNVKMSKRWLTNLTRGVQPQISSHAPPIPSTSNLISNHRIFDPEIEEWHKKAAKFEDSAENLAENVENTEPAEKIEKKLRKNEICEENRTDGHAPIKWALEILAWLIWYRKIEFFMIYIMFGVKIHQKSQI</sequence>
<dbReference type="InterPro" id="IPR022712">
    <property type="entry name" value="Beta_Casp"/>
</dbReference>
<name>A0A9P1N4U2_9PELO</name>
<dbReference type="EMBL" id="CANHGI010000005">
    <property type="protein sequence ID" value="CAI5449919.1"/>
    <property type="molecule type" value="Genomic_DNA"/>
</dbReference>
<dbReference type="GO" id="GO:0032039">
    <property type="term" value="C:integrator complex"/>
    <property type="evidence" value="ECO:0007669"/>
    <property type="project" value="InterPro"/>
</dbReference>
<dbReference type="InterPro" id="IPR036866">
    <property type="entry name" value="RibonucZ/Hydroxyglut_hydro"/>
</dbReference>
<evidence type="ECO:0000313" key="8">
    <source>
        <dbReference type="Proteomes" id="UP001152747"/>
    </source>
</evidence>
<feature type="domain" description="Beta-Casp" evidence="6">
    <location>
        <begin position="297"/>
        <end position="427"/>
    </location>
</feature>
<dbReference type="Gene3D" id="3.60.15.10">
    <property type="entry name" value="Ribonuclease Z/Hydroxyacylglutathione hydrolase-like"/>
    <property type="match status" value="1"/>
</dbReference>
<dbReference type="OrthoDB" id="5600060at2759"/>
<evidence type="ECO:0000256" key="3">
    <source>
        <dbReference type="ARBA" id="ARBA00006861"/>
    </source>
</evidence>
<dbReference type="SUPFAM" id="SSF56281">
    <property type="entry name" value="Metallo-hydrolase/oxidoreductase"/>
    <property type="match status" value="1"/>
</dbReference>
<evidence type="ECO:0000256" key="4">
    <source>
        <dbReference type="ARBA" id="ARBA00022490"/>
    </source>
</evidence>
<dbReference type="Proteomes" id="UP001152747">
    <property type="component" value="Unassembled WGS sequence"/>
</dbReference>
<keyword evidence="8" id="KW-1185">Reference proteome</keyword>
<dbReference type="GO" id="GO:0034472">
    <property type="term" value="P:snRNA 3'-end processing"/>
    <property type="evidence" value="ECO:0007669"/>
    <property type="project" value="TreeGrafter"/>
</dbReference>
<protein>
    <recommendedName>
        <fullName evidence="6">Beta-Casp domain-containing protein</fullName>
    </recommendedName>
</protein>
<comment type="subcellular location">
    <subcellularLocation>
        <location evidence="2">Cytoplasm</location>
    </subcellularLocation>
    <subcellularLocation>
        <location evidence="1">Nucleus</location>
    </subcellularLocation>
</comment>
<comment type="similarity">
    <text evidence="3">Belongs to the metallo-beta-lactamase superfamily. RNA-metabolizing metallo-beta-lactamase-like family. INTS9 subfamily.</text>
</comment>
<evidence type="ECO:0000313" key="7">
    <source>
        <dbReference type="EMBL" id="CAI5449919.1"/>
    </source>
</evidence>
<proteinExistence type="inferred from homology"/>
<dbReference type="PANTHER" id="PTHR46094">
    <property type="entry name" value="INTEGRATOR COMPLEX SUBUNIT 9"/>
    <property type="match status" value="1"/>
</dbReference>
<dbReference type="GO" id="GO:0005737">
    <property type="term" value="C:cytoplasm"/>
    <property type="evidence" value="ECO:0007669"/>
    <property type="project" value="UniProtKB-SubCell"/>
</dbReference>
<organism evidence="7 8">
    <name type="scientific">Caenorhabditis angaria</name>
    <dbReference type="NCBI Taxonomy" id="860376"/>
    <lineage>
        <taxon>Eukaryota</taxon>
        <taxon>Metazoa</taxon>
        <taxon>Ecdysozoa</taxon>
        <taxon>Nematoda</taxon>
        <taxon>Chromadorea</taxon>
        <taxon>Rhabditida</taxon>
        <taxon>Rhabditina</taxon>
        <taxon>Rhabditomorpha</taxon>
        <taxon>Rhabditoidea</taxon>
        <taxon>Rhabditidae</taxon>
        <taxon>Peloderinae</taxon>
        <taxon>Caenorhabditis</taxon>
    </lineage>
</organism>
<keyword evidence="5" id="KW-0539">Nucleus</keyword>
<dbReference type="InterPro" id="IPR001279">
    <property type="entry name" value="Metallo-B-lactamas"/>
</dbReference>
<dbReference type="SMART" id="SM01027">
    <property type="entry name" value="Beta-Casp"/>
    <property type="match status" value="1"/>
</dbReference>
<evidence type="ECO:0000256" key="2">
    <source>
        <dbReference type="ARBA" id="ARBA00004496"/>
    </source>
</evidence>
<evidence type="ECO:0000259" key="6">
    <source>
        <dbReference type="SMART" id="SM01027"/>
    </source>
</evidence>
<dbReference type="InterPro" id="IPR027074">
    <property type="entry name" value="Integrator_9su"/>
</dbReference>
<evidence type="ECO:0000256" key="5">
    <source>
        <dbReference type="ARBA" id="ARBA00023242"/>
    </source>
</evidence>
<keyword evidence="4" id="KW-0963">Cytoplasm</keyword>
<reference evidence="7" key="1">
    <citation type="submission" date="2022-11" db="EMBL/GenBank/DDBJ databases">
        <authorList>
            <person name="Kikuchi T."/>
        </authorList>
    </citation>
    <scope>NUCLEOTIDE SEQUENCE</scope>
    <source>
        <strain evidence="7">PS1010</strain>
    </source>
</reference>
<dbReference type="Pfam" id="PF10996">
    <property type="entry name" value="Beta-Casp"/>
    <property type="match status" value="1"/>
</dbReference>